<dbReference type="Pfam" id="PF00069">
    <property type="entry name" value="Pkinase"/>
    <property type="match status" value="1"/>
</dbReference>
<dbReference type="SMART" id="SM00220">
    <property type="entry name" value="S_TKc"/>
    <property type="match status" value="1"/>
</dbReference>
<dbReference type="AlphaFoldDB" id="A0AAU9JVY1"/>
<sequence length="250" mass="28914">MSAQNLEGTINEITILRKLDHPNIIKLYRVYENDSQVSLVLDYLEGGDLFSRIMEKSKLNESSVAKLTQNLLNTLEYLNTYNIAHRDIKLENIMMVSKNDDSNFKLVDFGLAHEVNESMTQRCGSPGYVAPEILRGFKYGAKVDTFSVGCVVYILLSGKMPFFGRDTKEVVRKNREGIICFRDRVWEHVSAEAINFIVKLMEPKPEERVDVHSALLHPWFRYQLRRNSNEDYMDWDEDFDISTSRGSSLK</sequence>
<dbReference type="EMBL" id="CAJZBQ010000053">
    <property type="protein sequence ID" value="CAG9331414.1"/>
    <property type="molecule type" value="Genomic_DNA"/>
</dbReference>
<evidence type="ECO:0000313" key="5">
    <source>
        <dbReference type="EMBL" id="CAG9331414.1"/>
    </source>
</evidence>
<dbReference type="InterPro" id="IPR000719">
    <property type="entry name" value="Prot_kinase_dom"/>
</dbReference>
<name>A0AAU9JVY1_9CILI</name>
<keyword evidence="3" id="KW-0067">ATP-binding</keyword>
<comment type="subunit">
    <text evidence="1">Monomer.</text>
</comment>
<evidence type="ECO:0000259" key="4">
    <source>
        <dbReference type="PROSITE" id="PS50011"/>
    </source>
</evidence>
<dbReference type="GO" id="GO:0005524">
    <property type="term" value="F:ATP binding"/>
    <property type="evidence" value="ECO:0007669"/>
    <property type="project" value="UniProtKB-KW"/>
</dbReference>
<evidence type="ECO:0000313" key="6">
    <source>
        <dbReference type="Proteomes" id="UP001162131"/>
    </source>
</evidence>
<dbReference type="FunFam" id="1.10.510.10:FF:000571">
    <property type="entry name" value="Maternal embryonic leucine zipper kinase"/>
    <property type="match status" value="1"/>
</dbReference>
<dbReference type="Gene3D" id="3.30.200.20">
    <property type="entry name" value="Phosphorylase Kinase, domain 1"/>
    <property type="match status" value="1"/>
</dbReference>
<dbReference type="Gene3D" id="1.10.510.10">
    <property type="entry name" value="Transferase(Phosphotransferase) domain 1"/>
    <property type="match status" value="1"/>
</dbReference>
<evidence type="ECO:0000256" key="2">
    <source>
        <dbReference type="ARBA" id="ARBA00022741"/>
    </source>
</evidence>
<protein>
    <recommendedName>
        <fullName evidence="4">Protein kinase domain-containing protein</fullName>
    </recommendedName>
</protein>
<comment type="caution">
    <text evidence="5">The sequence shown here is derived from an EMBL/GenBank/DDBJ whole genome shotgun (WGS) entry which is preliminary data.</text>
</comment>
<evidence type="ECO:0000256" key="3">
    <source>
        <dbReference type="ARBA" id="ARBA00022840"/>
    </source>
</evidence>
<dbReference type="PROSITE" id="PS00108">
    <property type="entry name" value="PROTEIN_KINASE_ST"/>
    <property type="match status" value="1"/>
</dbReference>
<organism evidence="5 6">
    <name type="scientific">Blepharisma stoltei</name>
    <dbReference type="NCBI Taxonomy" id="1481888"/>
    <lineage>
        <taxon>Eukaryota</taxon>
        <taxon>Sar</taxon>
        <taxon>Alveolata</taxon>
        <taxon>Ciliophora</taxon>
        <taxon>Postciliodesmatophora</taxon>
        <taxon>Heterotrichea</taxon>
        <taxon>Heterotrichida</taxon>
        <taxon>Blepharismidae</taxon>
        <taxon>Blepharisma</taxon>
    </lineage>
</organism>
<accession>A0AAU9JVY1</accession>
<dbReference type="Proteomes" id="UP001162131">
    <property type="component" value="Unassembled WGS sequence"/>
</dbReference>
<dbReference type="InterPro" id="IPR008271">
    <property type="entry name" value="Ser/Thr_kinase_AS"/>
</dbReference>
<feature type="domain" description="Protein kinase" evidence="4">
    <location>
        <begin position="1"/>
        <end position="220"/>
    </location>
</feature>
<dbReference type="SUPFAM" id="SSF56112">
    <property type="entry name" value="Protein kinase-like (PK-like)"/>
    <property type="match status" value="1"/>
</dbReference>
<evidence type="ECO:0000256" key="1">
    <source>
        <dbReference type="ARBA" id="ARBA00011245"/>
    </source>
</evidence>
<keyword evidence="6" id="KW-1185">Reference proteome</keyword>
<gene>
    <name evidence="5" type="ORF">BSTOLATCC_MIC53484</name>
</gene>
<dbReference type="GO" id="GO:0004672">
    <property type="term" value="F:protein kinase activity"/>
    <property type="evidence" value="ECO:0007669"/>
    <property type="project" value="InterPro"/>
</dbReference>
<keyword evidence="2" id="KW-0547">Nucleotide-binding</keyword>
<reference evidence="5" key="1">
    <citation type="submission" date="2021-09" db="EMBL/GenBank/DDBJ databases">
        <authorList>
            <consortium name="AG Swart"/>
            <person name="Singh M."/>
            <person name="Singh A."/>
            <person name="Seah K."/>
            <person name="Emmerich C."/>
        </authorList>
    </citation>
    <scope>NUCLEOTIDE SEQUENCE</scope>
    <source>
        <strain evidence="5">ATCC30299</strain>
    </source>
</reference>
<dbReference type="InterPro" id="IPR011009">
    <property type="entry name" value="Kinase-like_dom_sf"/>
</dbReference>
<dbReference type="PANTHER" id="PTHR24347">
    <property type="entry name" value="SERINE/THREONINE-PROTEIN KINASE"/>
    <property type="match status" value="1"/>
</dbReference>
<proteinExistence type="predicted"/>
<dbReference type="PROSITE" id="PS50011">
    <property type="entry name" value="PROTEIN_KINASE_DOM"/>
    <property type="match status" value="1"/>
</dbReference>